<dbReference type="GO" id="GO:0015888">
    <property type="term" value="P:thiamine transport"/>
    <property type="evidence" value="ECO:0007669"/>
    <property type="project" value="TreeGrafter"/>
</dbReference>
<protein>
    <submittedName>
        <fullName evidence="3">ABC transporter, periplasmic substrate-binding protein</fullName>
    </submittedName>
</protein>
<dbReference type="GO" id="GO:0030976">
    <property type="term" value="F:thiamine pyrophosphate binding"/>
    <property type="evidence" value="ECO:0007669"/>
    <property type="project" value="TreeGrafter"/>
</dbReference>
<sequence>MLNWRTYCWTRPAEYQINSVSLPLLWSIMMKKLLSSVLISSALFSTAAMAQDLAALEKAARAEGEVNSVGMPDSWANWKDTWDDLSAKYGLKHSDTDMSSAQEIAKFAAEKENASADIGDVGVAFGPVAVQKGVSQPYKPTTWEQVPDWAKDKDGHWAMAYTGTIAFIVDKQQVKEIPHSWADLQKGNYVVTIGDVGTASQASSGVLAASFALGGNEKNLKPALDFFAKLAKEGRLGLTNPAIANIEKGEVQVGVVWDFNGLNYRDKINKDRFEVLIPSDGSVISGYTTIINKYARHPNAAKLAREYIFSDAGQINLARGYARPIRAQHITLPDDVKAKLLPQEQYKNAHPIADAEAWDKTVKALPRLWQENVIINMKQ</sequence>
<dbReference type="Proteomes" id="UP000006859">
    <property type="component" value="Chromosome"/>
</dbReference>
<proteinExistence type="predicted"/>
<evidence type="ECO:0000313" key="3">
    <source>
        <dbReference type="EMBL" id="ADM99920.1"/>
    </source>
</evidence>
<dbReference type="Pfam" id="PF13343">
    <property type="entry name" value="SBP_bac_6"/>
    <property type="match status" value="1"/>
</dbReference>
<dbReference type="EMBL" id="CP002038">
    <property type="protein sequence ID" value="ADM99920.1"/>
    <property type="molecule type" value="Genomic_DNA"/>
</dbReference>
<dbReference type="PANTHER" id="PTHR30006">
    <property type="entry name" value="THIAMINE-BINDING PERIPLASMIC PROTEIN-RELATED"/>
    <property type="match status" value="1"/>
</dbReference>
<keyword evidence="4" id="KW-1185">Reference proteome</keyword>
<keyword evidence="1 2" id="KW-0732">Signal</keyword>
<evidence type="ECO:0000313" key="4">
    <source>
        <dbReference type="Proteomes" id="UP000006859"/>
    </source>
</evidence>
<accession>E0SEI6</accession>
<dbReference type="GO" id="GO:0030288">
    <property type="term" value="C:outer membrane-bounded periplasmic space"/>
    <property type="evidence" value="ECO:0007669"/>
    <property type="project" value="TreeGrafter"/>
</dbReference>
<reference evidence="3 4" key="1">
    <citation type="journal article" date="2011" name="J. Bacteriol.">
        <title>Genome sequence of the plant-pathogenic bacterium Dickeya dadantii 3937.</title>
        <authorList>
            <person name="Glasner J.D."/>
            <person name="Yang C.H."/>
            <person name="Reverchon S."/>
            <person name="Hugouvieux-Cotte-Pattat N."/>
            <person name="Condemine G."/>
            <person name="Bohin J.P."/>
            <person name="Van Gijsegem F."/>
            <person name="Yang S."/>
            <person name="Franza T."/>
            <person name="Expert D."/>
            <person name="Plunkett G. III"/>
            <person name="San Francisco M.J."/>
            <person name="Charkowski A.O."/>
            <person name="Py B."/>
            <person name="Bell K."/>
            <person name="Rauscher L."/>
            <person name="Rodriguez-Palenzuela P."/>
            <person name="Toussaint A."/>
            <person name="Holeva M.C."/>
            <person name="He S.Y."/>
            <person name="Douet V."/>
            <person name="Boccara M."/>
            <person name="Blanco C."/>
            <person name="Toth I."/>
            <person name="Anderson B.D."/>
            <person name="Biehl B.S."/>
            <person name="Mau B."/>
            <person name="Flynn S.M."/>
            <person name="Barras F."/>
            <person name="Lindeberg M."/>
            <person name="Birch P.R."/>
            <person name="Tsuyumu S."/>
            <person name="Shi X."/>
            <person name="Hibbing M."/>
            <person name="Yap M.N."/>
            <person name="Carpentier M."/>
            <person name="Dassa E."/>
            <person name="Umehara M."/>
            <person name="Kim J.F."/>
            <person name="Rusch M."/>
            <person name="Soni P."/>
            <person name="Mayhew G.F."/>
            <person name="Fouts D.E."/>
            <person name="Gill S.R."/>
            <person name="Blattner F.R."/>
            <person name="Keen N.T."/>
            <person name="Perna N.T."/>
        </authorList>
    </citation>
    <scope>NUCLEOTIDE SEQUENCE [LARGE SCALE GENOMIC DNA]</scope>
    <source>
        <strain evidence="3 4">3937</strain>
    </source>
</reference>
<dbReference type="PANTHER" id="PTHR30006:SF2">
    <property type="entry name" value="ABC TRANSPORTER SUBSTRATE-BINDING PROTEIN"/>
    <property type="match status" value="1"/>
</dbReference>
<evidence type="ECO:0000256" key="2">
    <source>
        <dbReference type="SAM" id="SignalP"/>
    </source>
</evidence>
<evidence type="ECO:0000256" key="1">
    <source>
        <dbReference type="ARBA" id="ARBA00022729"/>
    </source>
</evidence>
<dbReference type="GO" id="GO:0030975">
    <property type="term" value="F:thiamine binding"/>
    <property type="evidence" value="ECO:0007669"/>
    <property type="project" value="TreeGrafter"/>
</dbReference>
<dbReference type="Gene3D" id="3.40.190.10">
    <property type="entry name" value="Periplasmic binding protein-like II"/>
    <property type="match status" value="2"/>
</dbReference>
<dbReference type="HOGENOM" id="CLU_026974_3_0_6"/>
<dbReference type="SUPFAM" id="SSF53850">
    <property type="entry name" value="Periplasmic binding protein-like II"/>
    <property type="match status" value="1"/>
</dbReference>
<dbReference type="STRING" id="198628.Dda3937_04080"/>
<dbReference type="eggNOG" id="COG1840">
    <property type="taxonomic scope" value="Bacteria"/>
</dbReference>
<gene>
    <name evidence="3" type="ordered locus">Dda3937_04080</name>
</gene>
<feature type="chain" id="PRO_5003140167" evidence="2">
    <location>
        <begin position="51"/>
        <end position="379"/>
    </location>
</feature>
<feature type="signal peptide" evidence="2">
    <location>
        <begin position="1"/>
        <end position="50"/>
    </location>
</feature>
<organism evidence="3 4">
    <name type="scientific">Dickeya dadantii (strain 3937)</name>
    <name type="common">Erwinia chrysanthemi (strain 3937)</name>
    <dbReference type="NCBI Taxonomy" id="198628"/>
    <lineage>
        <taxon>Bacteria</taxon>
        <taxon>Pseudomonadati</taxon>
        <taxon>Pseudomonadota</taxon>
        <taxon>Gammaproteobacteria</taxon>
        <taxon>Enterobacterales</taxon>
        <taxon>Pectobacteriaceae</taxon>
        <taxon>Dickeya</taxon>
    </lineage>
</organism>
<dbReference type="AlphaFoldDB" id="E0SEI6"/>
<name>E0SEI6_DICD3</name>
<dbReference type="KEGG" id="ddd:Dda3937_04080"/>